<evidence type="ECO:0000256" key="3">
    <source>
        <dbReference type="ARBA" id="ARBA00022723"/>
    </source>
</evidence>
<evidence type="ECO:0000259" key="14">
    <source>
        <dbReference type="PROSITE" id="PS50950"/>
    </source>
</evidence>
<sequence>MTRKCALCKESNYKRNNYSFFSAPKDTETRRKWQNALAIKNYTVTDDTYVCSRHFHKNDIITHWISGVPPKVIKIKYKKCRLRPGAVPSRNFYSVSNLQSTDKDSLNRHKVDIKNLTFRKKQVSKESEIFLIPRIKKSLNDNENAENKNTNVRYHTYSKSQDYISNTEENDDLYIQLSKDMDTDDIDVSMHDSELKKLESEIKESDEVGTLRRDNSFSPDFVEVKESMNADKKNNQISNKLTHAKMFNKTMECSIKRYDSSEEDGTSVETSEYDVDSAHSYSKEKPIENNLRMHNDLYIDNRELATLNYDCLDMQNKEAFDEVGDDEILFEDFLEVYTEVSIPRGWSCLVTSKGHATTVVYLCMGITNDGLPFVEKQVFIRSDMMLRCAAANKEIDPLMHNLVKERKHSKVRNLLDIEIFIDEFDQRVICQGIHDPKAYENAGIIKVAYKDGIRWRDVSCPLIVNNNSSRCTKCTTLSHILHKS</sequence>
<keyword evidence="3" id="KW-0479">Metal-binding</keyword>
<dbReference type="Proteomes" id="UP001497644">
    <property type="component" value="Chromosome 7"/>
</dbReference>
<proteinExistence type="inferred from homology"/>
<evidence type="ECO:0000313" key="16">
    <source>
        <dbReference type="Proteomes" id="UP001497644"/>
    </source>
</evidence>
<evidence type="ECO:0000256" key="2">
    <source>
        <dbReference type="ARBA" id="ARBA00006177"/>
    </source>
</evidence>
<keyword evidence="10" id="KW-0539">Nucleus</keyword>
<name>A0AAV2P422_9HYME</name>
<protein>
    <recommendedName>
        <fullName evidence="14">THAP-type domain-containing protein</fullName>
    </recommendedName>
</protein>
<keyword evidence="4 12" id="KW-0863">Zinc-finger</keyword>
<evidence type="ECO:0000256" key="4">
    <source>
        <dbReference type="ARBA" id="ARBA00022771"/>
    </source>
</evidence>
<evidence type="ECO:0000256" key="9">
    <source>
        <dbReference type="ARBA" id="ARBA00023163"/>
    </source>
</evidence>
<evidence type="ECO:0000256" key="8">
    <source>
        <dbReference type="ARBA" id="ARBA00023125"/>
    </source>
</evidence>
<keyword evidence="16" id="KW-1185">Reference proteome</keyword>
<accession>A0AAV2P422</accession>
<reference evidence="15" key="1">
    <citation type="submission" date="2024-04" db="EMBL/GenBank/DDBJ databases">
        <authorList>
            <consortium name="Molecular Ecology Group"/>
        </authorList>
    </citation>
    <scope>NUCLEOTIDE SEQUENCE</scope>
</reference>
<dbReference type="AlphaFoldDB" id="A0AAV2P422"/>
<organism evidence="15 16">
    <name type="scientific">Lasius platythorax</name>
    <dbReference type="NCBI Taxonomy" id="488582"/>
    <lineage>
        <taxon>Eukaryota</taxon>
        <taxon>Metazoa</taxon>
        <taxon>Ecdysozoa</taxon>
        <taxon>Arthropoda</taxon>
        <taxon>Hexapoda</taxon>
        <taxon>Insecta</taxon>
        <taxon>Pterygota</taxon>
        <taxon>Neoptera</taxon>
        <taxon>Endopterygota</taxon>
        <taxon>Hymenoptera</taxon>
        <taxon>Apocrita</taxon>
        <taxon>Aculeata</taxon>
        <taxon>Formicoidea</taxon>
        <taxon>Formicidae</taxon>
        <taxon>Formicinae</taxon>
        <taxon>Lasius</taxon>
        <taxon>Lasius</taxon>
    </lineage>
</organism>
<evidence type="ECO:0000256" key="10">
    <source>
        <dbReference type="ARBA" id="ARBA00023242"/>
    </source>
</evidence>
<dbReference type="GO" id="GO:0043565">
    <property type="term" value="F:sequence-specific DNA binding"/>
    <property type="evidence" value="ECO:0007669"/>
    <property type="project" value="InterPro"/>
</dbReference>
<dbReference type="PANTHER" id="PTHR46600:SF1">
    <property type="entry name" value="THAP DOMAIN-CONTAINING PROTEIN 1"/>
    <property type="match status" value="1"/>
</dbReference>
<dbReference type="Gene3D" id="6.20.210.20">
    <property type="entry name" value="THAP domain"/>
    <property type="match status" value="1"/>
</dbReference>
<evidence type="ECO:0000313" key="15">
    <source>
        <dbReference type="EMBL" id="CAL1686656.1"/>
    </source>
</evidence>
<keyword evidence="8 12" id="KW-0238">DNA-binding</keyword>
<dbReference type="SMART" id="SM00692">
    <property type="entry name" value="DM3"/>
    <property type="match status" value="1"/>
</dbReference>
<evidence type="ECO:0000256" key="6">
    <source>
        <dbReference type="ARBA" id="ARBA00023015"/>
    </source>
</evidence>
<keyword evidence="6" id="KW-0805">Transcription regulation</keyword>
<feature type="domain" description="THAP-type" evidence="14">
    <location>
        <begin position="1"/>
        <end position="91"/>
    </location>
</feature>
<feature type="compositionally biased region" description="Acidic residues" evidence="13">
    <location>
        <begin position="261"/>
        <end position="275"/>
    </location>
</feature>
<evidence type="ECO:0000256" key="5">
    <source>
        <dbReference type="ARBA" id="ARBA00022833"/>
    </source>
</evidence>
<evidence type="ECO:0000256" key="7">
    <source>
        <dbReference type="ARBA" id="ARBA00023054"/>
    </source>
</evidence>
<keyword evidence="5" id="KW-0862">Zinc</keyword>
<keyword evidence="11" id="KW-0131">Cell cycle</keyword>
<evidence type="ECO:0000256" key="12">
    <source>
        <dbReference type="PROSITE-ProRule" id="PRU00309"/>
    </source>
</evidence>
<dbReference type="SUPFAM" id="SSF57716">
    <property type="entry name" value="Glucocorticoid receptor-like (DNA-binding domain)"/>
    <property type="match status" value="1"/>
</dbReference>
<keyword evidence="9" id="KW-0804">Transcription</keyword>
<dbReference type="InterPro" id="IPR006612">
    <property type="entry name" value="THAP_Znf"/>
</dbReference>
<gene>
    <name evidence="15" type="ORF">LPLAT_LOCUS12005</name>
</gene>
<keyword evidence="7" id="KW-0175">Coiled coil</keyword>
<dbReference type="SMART" id="SM00980">
    <property type="entry name" value="THAP"/>
    <property type="match status" value="1"/>
</dbReference>
<evidence type="ECO:0000256" key="13">
    <source>
        <dbReference type="SAM" id="MobiDB-lite"/>
    </source>
</evidence>
<dbReference type="GO" id="GO:0008270">
    <property type="term" value="F:zinc ion binding"/>
    <property type="evidence" value="ECO:0007669"/>
    <property type="project" value="UniProtKB-KW"/>
</dbReference>
<dbReference type="EMBL" id="OZ034830">
    <property type="protein sequence ID" value="CAL1686656.1"/>
    <property type="molecule type" value="Genomic_DNA"/>
</dbReference>
<feature type="region of interest" description="Disordered" evidence="13">
    <location>
        <begin position="260"/>
        <end position="280"/>
    </location>
</feature>
<dbReference type="InterPro" id="IPR026516">
    <property type="entry name" value="THAP1/10"/>
</dbReference>
<dbReference type="InterPro" id="IPR038441">
    <property type="entry name" value="THAP_Znf_sf"/>
</dbReference>
<comment type="similarity">
    <text evidence="2">Belongs to the THAP1 family.</text>
</comment>
<evidence type="ECO:0000256" key="1">
    <source>
        <dbReference type="ARBA" id="ARBA00004642"/>
    </source>
</evidence>
<dbReference type="PANTHER" id="PTHR46600">
    <property type="entry name" value="THAP DOMAIN-CONTAINING"/>
    <property type="match status" value="1"/>
</dbReference>
<comment type="subcellular location">
    <subcellularLocation>
        <location evidence="1">Nucleus</location>
        <location evidence="1">Nucleoplasm</location>
    </subcellularLocation>
</comment>
<dbReference type="Pfam" id="PF05485">
    <property type="entry name" value="THAP"/>
    <property type="match status" value="1"/>
</dbReference>
<evidence type="ECO:0000256" key="11">
    <source>
        <dbReference type="ARBA" id="ARBA00023306"/>
    </source>
</evidence>
<dbReference type="PROSITE" id="PS50950">
    <property type="entry name" value="ZF_THAP"/>
    <property type="match status" value="1"/>
</dbReference>
<dbReference type="GO" id="GO:0005654">
    <property type="term" value="C:nucleoplasm"/>
    <property type="evidence" value="ECO:0007669"/>
    <property type="project" value="UniProtKB-SubCell"/>
</dbReference>